<evidence type="ECO:0000256" key="2">
    <source>
        <dbReference type="ARBA" id="ARBA00022722"/>
    </source>
</evidence>
<proteinExistence type="predicted"/>
<evidence type="ECO:0000256" key="5">
    <source>
        <dbReference type="ARBA" id="ARBA00022842"/>
    </source>
</evidence>
<evidence type="ECO:0000256" key="3">
    <source>
        <dbReference type="ARBA" id="ARBA00022723"/>
    </source>
</evidence>
<feature type="domain" description="PIN" evidence="6">
    <location>
        <begin position="3"/>
        <end position="119"/>
    </location>
</feature>
<evidence type="ECO:0000256" key="1">
    <source>
        <dbReference type="ARBA" id="ARBA00022649"/>
    </source>
</evidence>
<evidence type="ECO:0000313" key="7">
    <source>
        <dbReference type="EMBL" id="SNT38546.1"/>
    </source>
</evidence>
<name>A0A239M748_9NOCA</name>
<dbReference type="Gene3D" id="3.40.50.1010">
    <property type="entry name" value="5'-nuclease"/>
    <property type="match status" value="1"/>
</dbReference>
<keyword evidence="5" id="KW-0460">Magnesium</keyword>
<accession>A0A239M748</accession>
<gene>
    <name evidence="7" type="ORF">SAMN05421642_11676</name>
</gene>
<dbReference type="RefSeq" id="WP_176444451.1">
    <property type="nucleotide sequence ID" value="NZ_FZOW01000016.1"/>
</dbReference>
<keyword evidence="2" id="KW-0540">Nuclease</keyword>
<organism evidence="7 8">
    <name type="scientific">Rhodococcoides kyotonense</name>
    <dbReference type="NCBI Taxonomy" id="398843"/>
    <lineage>
        <taxon>Bacteria</taxon>
        <taxon>Bacillati</taxon>
        <taxon>Actinomycetota</taxon>
        <taxon>Actinomycetes</taxon>
        <taxon>Mycobacteriales</taxon>
        <taxon>Nocardiaceae</taxon>
        <taxon>Rhodococcoides</taxon>
    </lineage>
</organism>
<dbReference type="Proteomes" id="UP000198327">
    <property type="component" value="Unassembled WGS sequence"/>
</dbReference>
<dbReference type="Pfam" id="PF01850">
    <property type="entry name" value="PIN"/>
    <property type="match status" value="1"/>
</dbReference>
<evidence type="ECO:0000313" key="8">
    <source>
        <dbReference type="Proteomes" id="UP000198327"/>
    </source>
</evidence>
<sequence length="128" mass="12803">MTVLDASAVLAVLNDEPGADVVVRAMLAGGTSMSAANLAEVLGKVVDVVGDVAAVTSTLGAAGVEIVPLDAQDAAVVAALRSVDGGKSLSLGDRCAIALAARSRPSVVLTADRAWADLDLPIQVELIR</sequence>
<keyword evidence="3" id="KW-0479">Metal-binding</keyword>
<keyword evidence="8" id="KW-1185">Reference proteome</keyword>
<dbReference type="InterPro" id="IPR029060">
    <property type="entry name" value="PIN-like_dom_sf"/>
</dbReference>
<dbReference type="EMBL" id="FZOW01000016">
    <property type="protein sequence ID" value="SNT38546.1"/>
    <property type="molecule type" value="Genomic_DNA"/>
</dbReference>
<dbReference type="GO" id="GO:0004518">
    <property type="term" value="F:nuclease activity"/>
    <property type="evidence" value="ECO:0007669"/>
    <property type="project" value="UniProtKB-KW"/>
</dbReference>
<reference evidence="8" key="1">
    <citation type="submission" date="2017-06" db="EMBL/GenBank/DDBJ databases">
        <authorList>
            <person name="Varghese N."/>
            <person name="Submissions S."/>
        </authorList>
    </citation>
    <scope>NUCLEOTIDE SEQUENCE [LARGE SCALE GENOMIC DNA]</scope>
    <source>
        <strain evidence="8">JCM 23211</strain>
    </source>
</reference>
<protein>
    <submittedName>
        <fullName evidence="7">PIN domain nuclease, a component of toxin-antitoxin system (PIN domain)</fullName>
    </submittedName>
</protein>
<evidence type="ECO:0000256" key="4">
    <source>
        <dbReference type="ARBA" id="ARBA00022801"/>
    </source>
</evidence>
<dbReference type="GO" id="GO:0016787">
    <property type="term" value="F:hydrolase activity"/>
    <property type="evidence" value="ECO:0007669"/>
    <property type="project" value="UniProtKB-KW"/>
</dbReference>
<dbReference type="InterPro" id="IPR002716">
    <property type="entry name" value="PIN_dom"/>
</dbReference>
<keyword evidence="4" id="KW-0378">Hydrolase</keyword>
<evidence type="ECO:0000259" key="6">
    <source>
        <dbReference type="Pfam" id="PF01850"/>
    </source>
</evidence>
<keyword evidence="1" id="KW-1277">Toxin-antitoxin system</keyword>
<dbReference type="AlphaFoldDB" id="A0A239M748"/>
<dbReference type="SUPFAM" id="SSF88723">
    <property type="entry name" value="PIN domain-like"/>
    <property type="match status" value="1"/>
</dbReference>
<dbReference type="GO" id="GO:0046872">
    <property type="term" value="F:metal ion binding"/>
    <property type="evidence" value="ECO:0007669"/>
    <property type="project" value="UniProtKB-KW"/>
</dbReference>